<evidence type="ECO:0000256" key="5">
    <source>
        <dbReference type="ARBA" id="ARBA00012990"/>
    </source>
</evidence>
<reference evidence="13 14" key="1">
    <citation type="submission" date="2015-02" db="EMBL/GenBank/DDBJ databases">
        <authorList>
            <person name="Chooi Y.-H."/>
        </authorList>
    </citation>
    <scope>NUCLEOTIDE SEQUENCE [LARGE SCALE GENOMIC DNA]</scope>
    <source>
        <strain evidence="13">E3</strain>
    </source>
</reference>
<dbReference type="STRING" id="37360.A0A0G4IKJ6"/>
<keyword evidence="8 11" id="KW-0833">Ubl conjugation pathway</keyword>
<dbReference type="InterPro" id="IPR019572">
    <property type="entry name" value="UBA_E1_SCCH"/>
</dbReference>
<dbReference type="EMBL" id="CDSF01000035">
    <property type="protein sequence ID" value="CEO95684.1"/>
    <property type="molecule type" value="Genomic_DNA"/>
</dbReference>
<evidence type="ECO:0000259" key="12">
    <source>
        <dbReference type="SMART" id="SM00985"/>
    </source>
</evidence>
<dbReference type="Pfam" id="PF16190">
    <property type="entry name" value="E1_FCCH"/>
    <property type="match status" value="1"/>
</dbReference>
<dbReference type="Proteomes" id="UP000039324">
    <property type="component" value="Unassembled WGS sequence"/>
</dbReference>
<evidence type="ECO:0000313" key="13">
    <source>
        <dbReference type="EMBL" id="CEO95684.1"/>
    </source>
</evidence>
<comment type="similarity">
    <text evidence="3 11">Belongs to the ubiquitin-activating E1 family.</text>
</comment>
<dbReference type="NCBIfam" id="TIGR01408">
    <property type="entry name" value="Ube1"/>
    <property type="match status" value="1"/>
</dbReference>
<evidence type="ECO:0000256" key="1">
    <source>
        <dbReference type="ARBA" id="ARBA00000488"/>
    </source>
</evidence>
<evidence type="ECO:0000256" key="10">
    <source>
        <dbReference type="PROSITE-ProRule" id="PRU10132"/>
    </source>
</evidence>
<dbReference type="InterPro" id="IPR042063">
    <property type="entry name" value="Ubi_acti_E1_SCCH"/>
</dbReference>
<dbReference type="GO" id="GO:0019948">
    <property type="term" value="F:SUMO activating enzyme activity"/>
    <property type="evidence" value="ECO:0007669"/>
    <property type="project" value="TreeGrafter"/>
</dbReference>
<dbReference type="SUPFAM" id="SSF69572">
    <property type="entry name" value="Activating enzymes of the ubiquitin-like proteins"/>
    <property type="match status" value="2"/>
</dbReference>
<dbReference type="PROSITE" id="PS00865">
    <property type="entry name" value="UBIQUITIN_ACTIVAT_2"/>
    <property type="match status" value="1"/>
</dbReference>
<dbReference type="Pfam" id="PF09358">
    <property type="entry name" value="E1_UFD"/>
    <property type="match status" value="1"/>
</dbReference>
<dbReference type="FunFam" id="2.40.30.180:FF:000001">
    <property type="entry name" value="ubiquitin-like modifier-activating enzyme 1"/>
    <property type="match status" value="1"/>
</dbReference>
<feature type="active site" description="Glycyl thioester intermediate" evidence="10">
    <location>
        <position position="612"/>
    </location>
</feature>
<comment type="pathway">
    <text evidence="2">Protein modification; protein ubiquitination.</text>
</comment>
<accession>A0A0G4IKJ6</accession>
<comment type="catalytic activity">
    <reaction evidence="1">
        <text>ATP + ubiquitin + [E1 ubiquitin-activating enzyme]-L-cysteine = AMP + diphosphate + S-ubiquitinyl-[E1 ubiquitin-activating enzyme]-L-cysteine.</text>
        <dbReference type="EC" id="6.2.1.45"/>
    </reaction>
</comment>
<keyword evidence="14" id="KW-1185">Reference proteome</keyword>
<dbReference type="AlphaFoldDB" id="A0A0G4IKJ6"/>
<dbReference type="InterPro" id="IPR042302">
    <property type="entry name" value="E1_FCCH_sf"/>
</dbReference>
<organism evidence="13 14">
    <name type="scientific">Plasmodiophora brassicae</name>
    <name type="common">Clubroot disease agent</name>
    <dbReference type="NCBI Taxonomy" id="37360"/>
    <lineage>
        <taxon>Eukaryota</taxon>
        <taxon>Sar</taxon>
        <taxon>Rhizaria</taxon>
        <taxon>Endomyxa</taxon>
        <taxon>Phytomyxea</taxon>
        <taxon>Plasmodiophorida</taxon>
        <taxon>Plasmodiophoridae</taxon>
        <taxon>Plasmodiophora</taxon>
    </lineage>
</organism>
<dbReference type="Gene3D" id="3.40.50.12550">
    <property type="entry name" value="Ubiquitin-activating enzyme E1, inactive adenylation domain, subdomain 2"/>
    <property type="match status" value="1"/>
</dbReference>
<evidence type="ECO:0000256" key="9">
    <source>
        <dbReference type="ARBA" id="ARBA00022840"/>
    </source>
</evidence>
<evidence type="ECO:0000256" key="8">
    <source>
        <dbReference type="ARBA" id="ARBA00022786"/>
    </source>
</evidence>
<comment type="subunit">
    <text evidence="4">Monomer.</text>
</comment>
<dbReference type="PRINTS" id="PR01849">
    <property type="entry name" value="UBIQUITINACT"/>
</dbReference>
<dbReference type="InterPro" id="IPR000594">
    <property type="entry name" value="ThiF_NAD_FAD-bd"/>
</dbReference>
<dbReference type="GO" id="GO:0031510">
    <property type="term" value="C:SUMO activating enzyme complex"/>
    <property type="evidence" value="ECO:0007669"/>
    <property type="project" value="TreeGrafter"/>
</dbReference>
<dbReference type="EC" id="6.2.1.45" evidence="5"/>
<dbReference type="InterPro" id="IPR032418">
    <property type="entry name" value="E1_FCCH"/>
</dbReference>
<dbReference type="Gene3D" id="1.10.10.2660">
    <property type="entry name" value="Ubiquitin-activating enzyme E1, SCCH domain"/>
    <property type="match status" value="1"/>
</dbReference>
<dbReference type="OMA" id="GANLHAF"/>
<dbReference type="Gene3D" id="3.40.50.720">
    <property type="entry name" value="NAD(P)-binding Rossmann-like Domain"/>
    <property type="match status" value="1"/>
</dbReference>
<evidence type="ECO:0000256" key="7">
    <source>
        <dbReference type="ARBA" id="ARBA00022741"/>
    </source>
</evidence>
<dbReference type="Gene3D" id="2.40.30.180">
    <property type="entry name" value="Ubiquitin-activating enzyme E1, FCCH domain"/>
    <property type="match status" value="1"/>
</dbReference>
<proteinExistence type="inferred from homology"/>
<dbReference type="Pfam" id="PF00899">
    <property type="entry name" value="ThiF"/>
    <property type="match status" value="2"/>
</dbReference>
<dbReference type="OrthoDB" id="10252231at2759"/>
<evidence type="ECO:0000313" key="14">
    <source>
        <dbReference type="Proteomes" id="UP000039324"/>
    </source>
</evidence>
<dbReference type="PANTHER" id="PTHR10953:SF4">
    <property type="entry name" value="UBIQUITIN-ACTIVATING ENZYME E1 C-TERMINAL DOMAIN-CONTAINING PROTEIN"/>
    <property type="match status" value="1"/>
</dbReference>
<dbReference type="InterPro" id="IPR042449">
    <property type="entry name" value="Ub-E1_IAD_1"/>
</dbReference>
<evidence type="ECO:0000256" key="6">
    <source>
        <dbReference type="ARBA" id="ARBA00022598"/>
    </source>
</evidence>
<dbReference type="FunFam" id="1.10.10.2660:FF:000001">
    <property type="entry name" value="Ubiquitin-activating enzyme E1 1"/>
    <property type="match status" value="1"/>
</dbReference>
<dbReference type="InterPro" id="IPR032420">
    <property type="entry name" value="E1_4HB"/>
</dbReference>
<dbReference type="Pfam" id="PF10585">
    <property type="entry name" value="UBA_E1_SCCH"/>
    <property type="match status" value="1"/>
</dbReference>
<evidence type="ECO:0000256" key="11">
    <source>
        <dbReference type="RuleBase" id="RU000519"/>
    </source>
</evidence>
<dbReference type="InterPro" id="IPR045886">
    <property type="entry name" value="ThiF/MoeB/HesA"/>
</dbReference>
<keyword evidence="7 11" id="KW-0547">Nucleotide-binding</keyword>
<dbReference type="PANTHER" id="PTHR10953">
    <property type="entry name" value="UBIQUITIN-ACTIVATING ENZYME E1"/>
    <property type="match status" value="1"/>
</dbReference>
<dbReference type="GO" id="GO:0016925">
    <property type="term" value="P:protein sumoylation"/>
    <property type="evidence" value="ECO:0007669"/>
    <property type="project" value="TreeGrafter"/>
</dbReference>
<dbReference type="GO" id="GO:0005737">
    <property type="term" value="C:cytoplasm"/>
    <property type="evidence" value="ECO:0007669"/>
    <property type="project" value="TreeGrafter"/>
</dbReference>
<evidence type="ECO:0000256" key="3">
    <source>
        <dbReference type="ARBA" id="ARBA00005673"/>
    </source>
</evidence>
<evidence type="ECO:0000256" key="4">
    <source>
        <dbReference type="ARBA" id="ARBA00011245"/>
    </source>
</evidence>
<dbReference type="GO" id="GO:0005524">
    <property type="term" value="F:ATP binding"/>
    <property type="evidence" value="ECO:0007669"/>
    <property type="project" value="UniProtKB-KW"/>
</dbReference>
<dbReference type="FunFam" id="3.40.50.720:FF:000015">
    <property type="entry name" value="Ubiquitin-activating enzyme E1 1"/>
    <property type="match status" value="1"/>
</dbReference>
<gene>
    <name evidence="13" type="ORF">PBRA_004397</name>
</gene>
<dbReference type="UniPathway" id="UPA00143"/>
<evidence type="ECO:0000256" key="2">
    <source>
        <dbReference type="ARBA" id="ARBA00004906"/>
    </source>
</evidence>
<dbReference type="Gene3D" id="3.50.50.80">
    <property type="entry name" value="Ubiquitin-activating enzyme E1, inactive adenylation domain, subdomain 1"/>
    <property type="match status" value="1"/>
</dbReference>
<sequence>MAVGNGTAASPAMDEQLYSRQLYLLGHEAMQAMQTSTVMVVGVGGVGMEIAKNVILAGVKAVILLDDTLVSDADLSAGVRRFIIASSLRPTLIRVRSSSQYYFKESDVGRVRRAQAAYQHLASLNRYVHVEVRQGPFDASMTKSMGLSVLVWAVPSPNEKQTVEVNAMCISAGVKFIQADVFGVCGMVFVDNGDRFVVRDRDGEPPLEGMVSAITNEPHAVVTCYDETRHGLSSGDFVAFEEVEGMTEVNSTTPKKVEVLGPYTFSIDQDTTTYGVYKNGGRFRQVKFPLEVTARRLGECLEHPSIAPVDFGKIEVATQVHLLHRALSAFGRPPRADTWTDADAIVDLIKARYKDANIDASMLRRLARCAAHCIAPIAAAIGGIAAQEVLKSCSGKFTPLDQQLYFDCVEILPADDIDVSEFSLGDVDRRYTSQVAIVGRTIHNLIVSTNAFIVGAGAIGCEVLKNWAMMGVGSGQDGHITVTDMDTIERSNLNRQFLFRDKDVGQLKSSAAAAAVRAMNPHIKVVSHSNRVGGETEDIYDDNFWTSLTVVCTALDNVDARLYVDQRCVYYQKPLMESGTMGAKGNTQIVVPHLTESYGATRDPPEKSIPICTLKNFPSQIEHTIQWARDLFEGLFKSCVDSTNQYLSEGSDFLKNLRREQPNGELETLRTIRSYLALERPMTFDDCIMWARLLFEREFNHNIRQLLHTFPADSTTATGAPFWSGPKRAPSPVEFDPADPVHMSFVEAAANLRAFNYGLSGSAYTADRYMAVMRDMMIAEFQPKKNVRIAANDEELKSMSAADADEDPDAACETIVRELPSPSTLAGYRLTPAEFEKDDDTNFHMHFVTACSNLRARNYRIKEASLHDTRRIAGKIIPAIATTTGLVSGLICLELFKLLQQKPLEAYRNCFANLALPLFSFAEPVAPLVKEAAVGEDGSQVMKWTQWDRIEIDIGDCTLKQLIDHISKRFSCDLDMLSFGPSMLFAFFHGAAVRQARLSMPLTKLIEQVAKVSVSPKQQYISLEACLTNANGEEVDIPSLRVKLF</sequence>
<dbReference type="Gene3D" id="3.10.290.60">
    <property type="entry name" value="Ubiquitin-activating enzyme E1, UFD domain"/>
    <property type="match status" value="1"/>
</dbReference>
<dbReference type="InterPro" id="IPR000011">
    <property type="entry name" value="UBQ/SUMO-activ_enz_E1-like"/>
</dbReference>
<dbReference type="InterPro" id="IPR018075">
    <property type="entry name" value="UBQ-activ_enz_E1"/>
</dbReference>
<name>A0A0G4IKJ6_PLABS</name>
<dbReference type="CDD" id="cd01490">
    <property type="entry name" value="Ube1_repeat2"/>
    <property type="match status" value="1"/>
</dbReference>
<protein>
    <recommendedName>
        <fullName evidence="5">E1 ubiquitin-activating enzyme</fullName>
        <ecNumber evidence="5">6.2.1.45</ecNumber>
    </recommendedName>
</protein>
<keyword evidence="9 11" id="KW-0067">ATP-binding</keyword>
<keyword evidence="6 11" id="KW-0436">Ligase</keyword>
<dbReference type="InterPro" id="IPR035985">
    <property type="entry name" value="Ubiquitin-activating_enz"/>
</dbReference>
<dbReference type="FunFam" id="3.10.290.60:FF:000001">
    <property type="entry name" value="Ubiquitin-activating enzyme E1 2"/>
    <property type="match status" value="1"/>
</dbReference>
<dbReference type="Pfam" id="PF16191">
    <property type="entry name" value="E1_4HB"/>
    <property type="match status" value="1"/>
</dbReference>
<dbReference type="SMART" id="SM00985">
    <property type="entry name" value="UBA_e1_C"/>
    <property type="match status" value="1"/>
</dbReference>
<dbReference type="InterPro" id="IPR033127">
    <property type="entry name" value="UBQ-activ_enz_E1_Cys_AS"/>
</dbReference>
<dbReference type="InterPro" id="IPR038252">
    <property type="entry name" value="UBA_E1_C_sf"/>
</dbReference>
<dbReference type="GO" id="GO:0004839">
    <property type="term" value="F:ubiquitin activating enzyme activity"/>
    <property type="evidence" value="ECO:0007669"/>
    <property type="project" value="UniProtKB-EC"/>
</dbReference>
<feature type="domain" description="Ubiquitin-activating enzyme E1 C-terminal" evidence="12">
    <location>
        <begin position="907"/>
        <end position="1040"/>
    </location>
</feature>
<dbReference type="InterPro" id="IPR018965">
    <property type="entry name" value="Ub-activating_enz_E1_C"/>
</dbReference>